<dbReference type="GO" id="GO:0046872">
    <property type="term" value="F:metal ion binding"/>
    <property type="evidence" value="ECO:0007669"/>
    <property type="project" value="UniProtKB-KW"/>
</dbReference>
<dbReference type="InterPro" id="IPR027443">
    <property type="entry name" value="IPNS-like_sf"/>
</dbReference>
<keyword evidence="5" id="KW-1185">Reference proteome</keyword>
<keyword evidence="1" id="KW-0479">Metal-binding</keyword>
<dbReference type="Pfam" id="PF03171">
    <property type="entry name" value="2OG-FeII_Oxy"/>
    <property type="match status" value="1"/>
</dbReference>
<dbReference type="InterPro" id="IPR044861">
    <property type="entry name" value="IPNS-like_FE2OG_OXY"/>
</dbReference>
<reference evidence="4 5" key="1">
    <citation type="journal article" date="2017" name="Front. Genet.">
        <title>Draft sequencing of the heterozygous diploid genome of Satsuma (Citrus unshiu Marc.) using a hybrid assembly approach.</title>
        <authorList>
            <person name="Shimizu T."/>
            <person name="Tanizawa Y."/>
            <person name="Mochizuki T."/>
            <person name="Nagasaki H."/>
            <person name="Yoshioka T."/>
            <person name="Toyoda A."/>
            <person name="Fujiyama A."/>
            <person name="Kaminuma E."/>
            <person name="Nakamura Y."/>
        </authorList>
    </citation>
    <scope>NUCLEOTIDE SEQUENCE [LARGE SCALE GENOMIC DNA]</scope>
    <source>
        <strain evidence="5">cv. Miyagawa wase</strain>
    </source>
</reference>
<dbReference type="Proteomes" id="UP000236630">
    <property type="component" value="Unassembled WGS sequence"/>
</dbReference>
<protein>
    <recommendedName>
        <fullName evidence="3">Isopenicillin N synthase-like Fe(2+) 2OG dioxygenase domain-containing protein</fullName>
    </recommendedName>
</protein>
<sequence>MVVRVIQTEIQILSWKMPKVDVDIDEDGRMLLAEVVGAYSTEAKKLGSIILKLIADGLGPEFGYFKNQLGERLLSSINHYPPCPGPSLTLGLPKHCDPNLITIHFQGDVSGLQDGERIGVDPLPNAFVINNRLCIA</sequence>
<dbReference type="Gene3D" id="2.60.120.330">
    <property type="entry name" value="B-lactam Antibiotic, Isopenicillin N Synthase, Chain"/>
    <property type="match status" value="1"/>
</dbReference>
<accession>A0A2H5QGV4</accession>
<evidence type="ECO:0000256" key="1">
    <source>
        <dbReference type="ARBA" id="ARBA00022723"/>
    </source>
</evidence>
<dbReference type="SUPFAM" id="SSF51197">
    <property type="entry name" value="Clavaminate synthase-like"/>
    <property type="match status" value="1"/>
</dbReference>
<evidence type="ECO:0000313" key="5">
    <source>
        <dbReference type="Proteomes" id="UP000236630"/>
    </source>
</evidence>
<dbReference type="InterPro" id="IPR050295">
    <property type="entry name" value="Plant_2OG-oxidoreductases"/>
</dbReference>
<gene>
    <name evidence="4" type="ORF">CUMW_229070</name>
</gene>
<feature type="non-terminal residue" evidence="4">
    <location>
        <position position="136"/>
    </location>
</feature>
<proteinExistence type="predicted"/>
<name>A0A2H5QGV4_CITUN</name>
<dbReference type="AlphaFoldDB" id="A0A2H5QGV4"/>
<dbReference type="PANTHER" id="PTHR47991">
    <property type="entry name" value="OXOGLUTARATE/IRON-DEPENDENT DIOXYGENASE"/>
    <property type="match status" value="1"/>
</dbReference>
<organism evidence="4 5">
    <name type="scientific">Citrus unshiu</name>
    <name type="common">Satsuma mandarin</name>
    <name type="synonym">Citrus nobilis var. unshiu</name>
    <dbReference type="NCBI Taxonomy" id="55188"/>
    <lineage>
        <taxon>Eukaryota</taxon>
        <taxon>Viridiplantae</taxon>
        <taxon>Streptophyta</taxon>
        <taxon>Embryophyta</taxon>
        <taxon>Tracheophyta</taxon>
        <taxon>Spermatophyta</taxon>
        <taxon>Magnoliopsida</taxon>
        <taxon>eudicotyledons</taxon>
        <taxon>Gunneridae</taxon>
        <taxon>Pentapetalae</taxon>
        <taxon>rosids</taxon>
        <taxon>malvids</taxon>
        <taxon>Sapindales</taxon>
        <taxon>Rutaceae</taxon>
        <taxon>Aurantioideae</taxon>
        <taxon>Citrus</taxon>
    </lineage>
</organism>
<evidence type="ECO:0000259" key="3">
    <source>
        <dbReference type="Pfam" id="PF03171"/>
    </source>
</evidence>
<keyword evidence="2" id="KW-0408">Iron</keyword>
<evidence type="ECO:0000256" key="2">
    <source>
        <dbReference type="ARBA" id="ARBA00023004"/>
    </source>
</evidence>
<dbReference type="STRING" id="55188.A0A2H5QGV4"/>
<comment type="caution">
    <text evidence="4">The sequence shown here is derived from an EMBL/GenBank/DDBJ whole genome shotgun (WGS) entry which is preliminary data.</text>
</comment>
<evidence type="ECO:0000313" key="4">
    <source>
        <dbReference type="EMBL" id="GAY63859.1"/>
    </source>
</evidence>
<dbReference type="EMBL" id="BDQV01000375">
    <property type="protein sequence ID" value="GAY63859.1"/>
    <property type="molecule type" value="Genomic_DNA"/>
</dbReference>
<feature type="domain" description="Isopenicillin N synthase-like Fe(2+) 2OG dioxygenase" evidence="3">
    <location>
        <begin position="77"/>
        <end position="131"/>
    </location>
</feature>